<organism evidence="1 2">
    <name type="scientific">Actinopolymorpha pittospori</name>
    <dbReference type="NCBI Taxonomy" id="648752"/>
    <lineage>
        <taxon>Bacteria</taxon>
        <taxon>Bacillati</taxon>
        <taxon>Actinomycetota</taxon>
        <taxon>Actinomycetes</taxon>
        <taxon>Propionibacteriales</taxon>
        <taxon>Actinopolymorphaceae</taxon>
        <taxon>Actinopolymorpha</taxon>
    </lineage>
</organism>
<accession>A0A927MPB5</accession>
<evidence type="ECO:0000313" key="2">
    <source>
        <dbReference type="Proteomes" id="UP000638648"/>
    </source>
</evidence>
<evidence type="ECO:0008006" key="3">
    <source>
        <dbReference type="Google" id="ProtNLM"/>
    </source>
</evidence>
<evidence type="ECO:0000313" key="1">
    <source>
        <dbReference type="EMBL" id="MBE1603911.1"/>
    </source>
</evidence>
<dbReference type="InterPro" id="IPR029058">
    <property type="entry name" value="AB_hydrolase_fold"/>
</dbReference>
<gene>
    <name evidence="1" type="ORF">HEB94_000759</name>
</gene>
<protein>
    <recommendedName>
        <fullName evidence="3">Thioesterase domain-containing protein</fullName>
    </recommendedName>
</protein>
<dbReference type="Proteomes" id="UP000638648">
    <property type="component" value="Unassembled WGS sequence"/>
</dbReference>
<sequence>MMVGGGWLRAREVTQTPAARVVFLPHAGVTAGFLSWACGLADDVNVLGVQYPGREDWLAEPCPSGLRGVNSGSVTVSRRCRPTRSRNCTTSSGGW</sequence>
<keyword evidence="2" id="KW-1185">Reference proteome</keyword>
<comment type="caution">
    <text evidence="1">The sequence shown here is derived from an EMBL/GenBank/DDBJ whole genome shotgun (WGS) entry which is preliminary data.</text>
</comment>
<name>A0A927MPB5_9ACTN</name>
<dbReference type="EMBL" id="JADBEM010000001">
    <property type="protein sequence ID" value="MBE1603911.1"/>
    <property type="molecule type" value="Genomic_DNA"/>
</dbReference>
<dbReference type="AlphaFoldDB" id="A0A927MPB5"/>
<proteinExistence type="predicted"/>
<dbReference type="Gene3D" id="3.40.50.1820">
    <property type="entry name" value="alpha/beta hydrolase"/>
    <property type="match status" value="1"/>
</dbReference>
<reference evidence="1" key="1">
    <citation type="submission" date="2020-10" db="EMBL/GenBank/DDBJ databases">
        <title>Sequencing the genomes of 1000 actinobacteria strains.</title>
        <authorList>
            <person name="Klenk H.-P."/>
        </authorList>
    </citation>
    <scope>NUCLEOTIDE SEQUENCE</scope>
    <source>
        <strain evidence="1">DSM 45354</strain>
    </source>
</reference>